<evidence type="ECO:0000256" key="10">
    <source>
        <dbReference type="ARBA" id="ARBA00023004"/>
    </source>
</evidence>
<evidence type="ECO:0000256" key="7">
    <source>
        <dbReference type="ARBA" id="ARBA00022643"/>
    </source>
</evidence>
<evidence type="ECO:0000259" key="18">
    <source>
        <dbReference type="PROSITE" id="PS50255"/>
    </source>
</evidence>
<dbReference type="OrthoDB" id="1925334at2759"/>
<comment type="similarity">
    <text evidence="14">In the N-terminal section; belongs to the cytochrome b5 family.</text>
</comment>
<evidence type="ECO:0000256" key="6">
    <source>
        <dbReference type="ARBA" id="ARBA00022630"/>
    </source>
</evidence>
<dbReference type="Gene3D" id="3.20.20.70">
    <property type="entry name" value="Aldolase class I"/>
    <property type="match status" value="1"/>
</dbReference>
<dbReference type="SUPFAM" id="SSF51395">
    <property type="entry name" value="FMN-linked oxidoreductases"/>
    <property type="match status" value="1"/>
</dbReference>
<name>A0A9P4YQS2_9HYPO</name>
<evidence type="ECO:0000256" key="8">
    <source>
        <dbReference type="ARBA" id="ARBA00022723"/>
    </source>
</evidence>
<proteinExistence type="inferred from homology"/>
<dbReference type="PROSITE" id="PS51349">
    <property type="entry name" value="FMN_HYDROXY_ACID_DH_2"/>
    <property type="match status" value="1"/>
</dbReference>
<dbReference type="InterPro" id="IPR036400">
    <property type="entry name" value="Cyt_B5-like_heme/steroid_sf"/>
</dbReference>
<evidence type="ECO:0000256" key="1">
    <source>
        <dbReference type="ARBA" id="ARBA00001917"/>
    </source>
</evidence>
<evidence type="ECO:0000256" key="2">
    <source>
        <dbReference type="ARBA" id="ARBA00001970"/>
    </source>
</evidence>
<keyword evidence="21" id="KW-1185">Reference proteome</keyword>
<dbReference type="PANTHER" id="PTHR10578:SF104">
    <property type="entry name" value="CYTOCHROME B2, MITOCHONDRIAL-RELATED"/>
    <property type="match status" value="1"/>
</dbReference>
<dbReference type="EMBL" id="JAANYQ010000019">
    <property type="protein sequence ID" value="KAF4120054.1"/>
    <property type="molecule type" value="Genomic_DNA"/>
</dbReference>
<evidence type="ECO:0000256" key="3">
    <source>
        <dbReference type="ARBA" id="ARBA00004569"/>
    </source>
</evidence>
<comment type="cofactor">
    <cofactor evidence="2">
        <name>heme b</name>
        <dbReference type="ChEBI" id="CHEBI:60344"/>
    </cofactor>
</comment>
<comment type="cofactor">
    <cofactor evidence="1">
        <name>FMN</name>
        <dbReference type="ChEBI" id="CHEBI:58210"/>
    </cofactor>
</comment>
<keyword evidence="9" id="KW-0560">Oxidoreductase</keyword>
<dbReference type="GO" id="GO:0005758">
    <property type="term" value="C:mitochondrial intermembrane space"/>
    <property type="evidence" value="ECO:0007669"/>
    <property type="project" value="UniProtKB-SubCell"/>
</dbReference>
<comment type="caution">
    <text evidence="20">The sequence shown here is derived from an EMBL/GenBank/DDBJ whole genome shotgun (WGS) entry which is preliminary data.</text>
</comment>
<dbReference type="AlphaFoldDB" id="A0A9P4YQS2"/>
<keyword evidence="11" id="KW-0496">Mitochondrion</keyword>
<dbReference type="Pfam" id="PF01070">
    <property type="entry name" value="FMN_dh"/>
    <property type="match status" value="1"/>
</dbReference>
<dbReference type="InterPro" id="IPR018506">
    <property type="entry name" value="Cyt_B5_heme-BS"/>
</dbReference>
<evidence type="ECO:0000256" key="15">
    <source>
        <dbReference type="ARBA" id="ARBA00066458"/>
    </source>
</evidence>
<keyword evidence="6" id="KW-0285">Flavoprotein</keyword>
<protein>
    <recommendedName>
        <fullName evidence="16">L-lactate dehydrogenase (cytochrome)</fullName>
        <ecNumber evidence="15">1.1.2.3</ecNumber>
    </recommendedName>
</protein>
<dbReference type="GeneID" id="55969693"/>
<dbReference type="Pfam" id="PF00173">
    <property type="entry name" value="Cyt-b5"/>
    <property type="match status" value="1"/>
</dbReference>
<comment type="similarity">
    <text evidence="17">Belongs to the cytochrome b5 family.</text>
</comment>
<dbReference type="EC" id="1.1.2.3" evidence="15"/>
<evidence type="ECO:0000256" key="12">
    <source>
        <dbReference type="ARBA" id="ARBA00052399"/>
    </source>
</evidence>
<dbReference type="GO" id="GO:0020037">
    <property type="term" value="F:heme binding"/>
    <property type="evidence" value="ECO:0007669"/>
    <property type="project" value="UniProtKB-UniRule"/>
</dbReference>
<dbReference type="InterPro" id="IPR000262">
    <property type="entry name" value="FMN-dep_DH"/>
</dbReference>
<keyword evidence="10 17" id="KW-0408">Iron</keyword>
<sequence length="482" mass="52500">MNLLSRADLAAHNSRDDCWMAVHTKVWDLTSFIDEHPGGAQVLLNCAGRDATAEFDKIHAPGLLEANLPTEKCRGILDEAEEEEVDRKEGPRVDSDDVAMANLQALINAADFEDAARQHLTPKTWAFYSSAATDLVTHQQNKSFLRRIMVQPRILRNVSAVDTRRTILGCASDAPFFISPAAMARLAHPDGELALARAAASEGLIQCISNNASFPLSSIVQAAPPGHPFFFQLYVNRDRAQTTTLLHQARDLGIRAVFVTVDAPVPGKREADERVSVANAPVQAAAISGATATQDEKGGGLGRLMAQYIDKALTWDDLAWIRRESSVPLVLKGVQSIEDAQRATDVGVDGIMLSNHGGRSLDTAQPAILNLLELRLRCPDVFSKLEVYVDGGFERGVDILKAVALGATAVGIGRPYLYSLVYGQEGAQHLTQILKDEIENSMRLLGATGLDQLGPDMLNTADIERHLRDMSRFKPIIRTTKL</sequence>
<dbReference type="InterPro" id="IPR013785">
    <property type="entry name" value="Aldolase_TIM"/>
</dbReference>
<evidence type="ECO:0000256" key="5">
    <source>
        <dbReference type="ARBA" id="ARBA00022617"/>
    </source>
</evidence>
<dbReference type="GO" id="GO:0004460">
    <property type="term" value="F:L-lactate dehydrogenase (cytochrome) activity"/>
    <property type="evidence" value="ECO:0007669"/>
    <property type="project" value="UniProtKB-EC"/>
</dbReference>
<accession>A0A9P4YQS2</accession>
<evidence type="ECO:0000256" key="11">
    <source>
        <dbReference type="ARBA" id="ARBA00023128"/>
    </source>
</evidence>
<keyword evidence="8 17" id="KW-0479">Metal-binding</keyword>
<evidence type="ECO:0000256" key="16">
    <source>
        <dbReference type="ARBA" id="ARBA00068515"/>
    </source>
</evidence>
<dbReference type="SMART" id="SM01117">
    <property type="entry name" value="Cyt-b5"/>
    <property type="match status" value="1"/>
</dbReference>
<dbReference type="PRINTS" id="PR00363">
    <property type="entry name" value="CYTOCHROMEB5"/>
</dbReference>
<dbReference type="PANTHER" id="PTHR10578">
    <property type="entry name" value="S -2-HYDROXY-ACID OXIDASE-RELATED"/>
    <property type="match status" value="1"/>
</dbReference>
<organism evidence="20 21">
    <name type="scientific">Geosmithia morbida</name>
    <dbReference type="NCBI Taxonomy" id="1094350"/>
    <lineage>
        <taxon>Eukaryota</taxon>
        <taxon>Fungi</taxon>
        <taxon>Dikarya</taxon>
        <taxon>Ascomycota</taxon>
        <taxon>Pezizomycotina</taxon>
        <taxon>Sordariomycetes</taxon>
        <taxon>Hypocreomycetidae</taxon>
        <taxon>Hypocreales</taxon>
        <taxon>Bionectriaceae</taxon>
        <taxon>Geosmithia</taxon>
    </lineage>
</organism>
<gene>
    <name evidence="20" type="ORF">GMORB2_3465</name>
</gene>
<dbReference type="GO" id="GO:0046872">
    <property type="term" value="F:metal ion binding"/>
    <property type="evidence" value="ECO:0007669"/>
    <property type="project" value="UniProtKB-UniRule"/>
</dbReference>
<dbReference type="InterPro" id="IPR037396">
    <property type="entry name" value="FMN_HAD"/>
</dbReference>
<dbReference type="InterPro" id="IPR001199">
    <property type="entry name" value="Cyt_B5-like_heme/steroid-bd"/>
</dbReference>
<feature type="domain" description="Cytochrome b5 heme-binding" evidence="18">
    <location>
        <begin position="1"/>
        <end position="78"/>
    </location>
</feature>
<keyword evidence="5 17" id="KW-0349">Heme</keyword>
<evidence type="ECO:0000313" key="20">
    <source>
        <dbReference type="EMBL" id="KAF4120054.1"/>
    </source>
</evidence>
<dbReference type="Proteomes" id="UP000749293">
    <property type="component" value="Unassembled WGS sequence"/>
</dbReference>
<dbReference type="PROSITE" id="PS00191">
    <property type="entry name" value="CYTOCHROME_B5_1"/>
    <property type="match status" value="1"/>
</dbReference>
<keyword evidence="7" id="KW-0288">FMN</keyword>
<dbReference type="RefSeq" id="XP_035318706.1">
    <property type="nucleotide sequence ID" value="XM_035465441.1"/>
</dbReference>
<comment type="catalytic activity">
    <reaction evidence="12">
        <text>(S)-lactate + 2 Fe(III)-[cytochrome c] = 2 Fe(II)-[cytochrome c] + pyruvate + 2 H(+)</text>
        <dbReference type="Rhea" id="RHEA:19909"/>
        <dbReference type="Rhea" id="RHEA-COMP:10350"/>
        <dbReference type="Rhea" id="RHEA-COMP:14399"/>
        <dbReference type="ChEBI" id="CHEBI:15361"/>
        <dbReference type="ChEBI" id="CHEBI:15378"/>
        <dbReference type="ChEBI" id="CHEBI:16651"/>
        <dbReference type="ChEBI" id="CHEBI:29033"/>
        <dbReference type="ChEBI" id="CHEBI:29034"/>
        <dbReference type="EC" id="1.1.2.3"/>
    </reaction>
    <physiologicalReaction direction="left-to-right" evidence="12">
        <dbReference type="Rhea" id="RHEA:19910"/>
    </physiologicalReaction>
</comment>
<dbReference type="SUPFAM" id="SSF55856">
    <property type="entry name" value="Cytochrome b5-like heme/steroid binding domain"/>
    <property type="match status" value="1"/>
</dbReference>
<reference evidence="20" key="1">
    <citation type="submission" date="2020-03" db="EMBL/GenBank/DDBJ databases">
        <title>Site-based positive gene gene selection in Geosmithia morbida across the United States reveals a broad range of putative effectors and factors for local host and environmental adapation.</title>
        <authorList>
            <person name="Onufrak A."/>
            <person name="Murdoch R.W."/>
            <person name="Gazis R."/>
            <person name="Huff M."/>
            <person name="Staton M."/>
            <person name="Klingeman W."/>
            <person name="Hadziabdic D."/>
        </authorList>
    </citation>
    <scope>NUCLEOTIDE SEQUENCE</scope>
    <source>
        <strain evidence="20">1262</strain>
    </source>
</reference>
<dbReference type="InterPro" id="IPR037458">
    <property type="entry name" value="L-MDH/L-LDH_FMN-bd"/>
</dbReference>
<dbReference type="FunFam" id="3.20.20.70:FF:000062">
    <property type="entry name" value="Cytochrome b2, mitochondrial, putative"/>
    <property type="match status" value="1"/>
</dbReference>
<evidence type="ECO:0000256" key="4">
    <source>
        <dbReference type="ARBA" id="ARBA00011881"/>
    </source>
</evidence>
<dbReference type="PROSITE" id="PS50255">
    <property type="entry name" value="CYTOCHROME_B5_2"/>
    <property type="match status" value="1"/>
</dbReference>
<evidence type="ECO:0000313" key="21">
    <source>
        <dbReference type="Proteomes" id="UP000749293"/>
    </source>
</evidence>
<feature type="domain" description="FMN hydroxy acid dehydrogenase" evidence="19">
    <location>
        <begin position="101"/>
        <end position="463"/>
    </location>
</feature>
<evidence type="ECO:0000256" key="9">
    <source>
        <dbReference type="ARBA" id="ARBA00023002"/>
    </source>
</evidence>
<comment type="similarity">
    <text evidence="13">In the C-terminal section; belongs to the FMN-dependent alpha-hydroxy acid dehydrogenase family.</text>
</comment>
<evidence type="ECO:0000256" key="14">
    <source>
        <dbReference type="ARBA" id="ARBA00061589"/>
    </source>
</evidence>
<evidence type="ECO:0000256" key="13">
    <source>
        <dbReference type="ARBA" id="ARBA00061137"/>
    </source>
</evidence>
<comment type="subunit">
    <text evidence="4">Homotetramer.</text>
</comment>
<evidence type="ECO:0000259" key="19">
    <source>
        <dbReference type="PROSITE" id="PS51349"/>
    </source>
</evidence>
<evidence type="ECO:0000256" key="17">
    <source>
        <dbReference type="RuleBase" id="RU362121"/>
    </source>
</evidence>
<dbReference type="CDD" id="cd02922">
    <property type="entry name" value="FCB2_FMN"/>
    <property type="match status" value="1"/>
</dbReference>
<comment type="subcellular location">
    <subcellularLocation>
        <location evidence="3">Mitochondrion intermembrane space</location>
    </subcellularLocation>
</comment>
<dbReference type="Gene3D" id="3.10.120.10">
    <property type="entry name" value="Cytochrome b5-like heme/steroid binding domain"/>
    <property type="match status" value="1"/>
</dbReference>